<dbReference type="GO" id="GO:0008720">
    <property type="term" value="F:D-lactate dehydrogenase (NAD+) activity"/>
    <property type="evidence" value="ECO:0007669"/>
    <property type="project" value="UniProtKB-EC"/>
</dbReference>
<dbReference type="InterPro" id="IPR058205">
    <property type="entry name" value="D-LDH-like"/>
</dbReference>
<keyword evidence="2 4" id="KW-0560">Oxidoreductase</keyword>
<feature type="domain" description="D-isomer specific 2-hydroxyacid dehydrogenase NAD-binding" evidence="6">
    <location>
        <begin position="106"/>
        <end position="303"/>
    </location>
</feature>
<evidence type="ECO:0000256" key="4">
    <source>
        <dbReference type="RuleBase" id="RU003719"/>
    </source>
</evidence>
<dbReference type="InterPro" id="IPR036291">
    <property type="entry name" value="NAD(P)-bd_dom_sf"/>
</dbReference>
<dbReference type="SUPFAM" id="SSF51735">
    <property type="entry name" value="NAD(P)-binding Rossmann-fold domains"/>
    <property type="match status" value="1"/>
</dbReference>
<evidence type="ECO:0000256" key="2">
    <source>
        <dbReference type="ARBA" id="ARBA00023002"/>
    </source>
</evidence>
<dbReference type="InterPro" id="IPR006140">
    <property type="entry name" value="D-isomer_DH_NAD-bd"/>
</dbReference>
<dbReference type="Pfam" id="PF02826">
    <property type="entry name" value="2-Hacid_dh_C"/>
    <property type="match status" value="1"/>
</dbReference>
<dbReference type="Pfam" id="PF00389">
    <property type="entry name" value="2-Hacid_dh"/>
    <property type="match status" value="1"/>
</dbReference>
<proteinExistence type="inferred from homology"/>
<dbReference type="CDD" id="cd12187">
    <property type="entry name" value="LDH_like_1"/>
    <property type="match status" value="1"/>
</dbReference>
<dbReference type="Proteomes" id="UP000530564">
    <property type="component" value="Unassembled WGS sequence"/>
</dbReference>
<evidence type="ECO:0000256" key="3">
    <source>
        <dbReference type="ARBA" id="ARBA00023027"/>
    </source>
</evidence>
<protein>
    <submittedName>
        <fullName evidence="7">D-lactate dehydrogenase</fullName>
        <ecNumber evidence="7">1.1.1.28</ecNumber>
    </submittedName>
</protein>
<evidence type="ECO:0000259" key="5">
    <source>
        <dbReference type="Pfam" id="PF00389"/>
    </source>
</evidence>
<dbReference type="SUPFAM" id="SSF52283">
    <property type="entry name" value="Formate/glycerate dehydrogenase catalytic domain-like"/>
    <property type="match status" value="1"/>
</dbReference>
<dbReference type="Gene3D" id="3.40.50.720">
    <property type="entry name" value="NAD(P)-binding Rossmann-like Domain"/>
    <property type="match status" value="2"/>
</dbReference>
<dbReference type="EC" id="1.1.1.28" evidence="7"/>
<dbReference type="PANTHER" id="PTHR43026:SF1">
    <property type="entry name" value="2-HYDROXYACID DEHYDROGENASE HOMOLOG 1-RELATED"/>
    <property type="match status" value="1"/>
</dbReference>
<feature type="domain" description="D-isomer specific 2-hydroxyacid dehydrogenase catalytic" evidence="5">
    <location>
        <begin position="12"/>
        <end position="333"/>
    </location>
</feature>
<dbReference type="InterPro" id="IPR029753">
    <property type="entry name" value="D-isomer_DH_CS"/>
</dbReference>
<sequence>MDIVVFEAEEWEAKACAALTPHHTLSCTKAPLRRDTVGAYAMAEAISPFVESDLRRDVLECLPRLKLIATRSTGFDHIDLAYCRSAGVTVCNVPDYGDHTVAEHAFALLLSLIRKIPEAGDRVRRGDFSTRGLRGFELAGKTLGVIGAGRIGRRAIEIGRGFSMEVLAFDMAPDLQAAQDLGFQYVDFVDLLSAADVITVHVPGGGGSQGLISDPEFALMKPGAILINTARGGVVDPEALIRAIDSGRLGGAGLDVIAEEKALRDEAEIFRSGSGLQPDQLRTMIADHALLRFPNVLITPHIAYDTREAVGRIIDTSLANIEAFAQGAAQNVVR</sequence>
<keyword evidence="8" id="KW-1185">Reference proteome</keyword>
<dbReference type="PROSITE" id="PS00065">
    <property type="entry name" value="D_2_HYDROXYACID_DH_1"/>
    <property type="match status" value="1"/>
</dbReference>
<dbReference type="EMBL" id="JACIDK010000006">
    <property type="protein sequence ID" value="MBB3892961.1"/>
    <property type="molecule type" value="Genomic_DNA"/>
</dbReference>
<dbReference type="InterPro" id="IPR006139">
    <property type="entry name" value="D-isomer_2_OHA_DH_cat_dom"/>
</dbReference>
<dbReference type="AlphaFoldDB" id="A0A840A655"/>
<comment type="similarity">
    <text evidence="1 4">Belongs to the D-isomer specific 2-hydroxyacid dehydrogenase family.</text>
</comment>
<dbReference type="PROSITE" id="PS00671">
    <property type="entry name" value="D_2_HYDROXYACID_DH_3"/>
    <property type="match status" value="1"/>
</dbReference>
<accession>A0A840A655</accession>
<evidence type="ECO:0000259" key="6">
    <source>
        <dbReference type="Pfam" id="PF02826"/>
    </source>
</evidence>
<evidence type="ECO:0000256" key="1">
    <source>
        <dbReference type="ARBA" id="ARBA00005854"/>
    </source>
</evidence>
<dbReference type="GO" id="GO:0051287">
    <property type="term" value="F:NAD binding"/>
    <property type="evidence" value="ECO:0007669"/>
    <property type="project" value="InterPro"/>
</dbReference>
<dbReference type="RefSeq" id="WP_183775952.1">
    <property type="nucleotide sequence ID" value="NZ_JACIDK010000006.1"/>
</dbReference>
<dbReference type="InterPro" id="IPR029752">
    <property type="entry name" value="D-isomer_DH_CS1"/>
</dbReference>
<gene>
    <name evidence="7" type="ORF">GGQ61_003699</name>
</gene>
<comment type="caution">
    <text evidence="7">The sequence shown here is derived from an EMBL/GenBank/DDBJ whole genome shotgun (WGS) entry which is preliminary data.</text>
</comment>
<evidence type="ECO:0000313" key="7">
    <source>
        <dbReference type="EMBL" id="MBB3892961.1"/>
    </source>
</evidence>
<dbReference type="PANTHER" id="PTHR43026">
    <property type="entry name" value="2-HYDROXYACID DEHYDROGENASE HOMOLOG 1-RELATED"/>
    <property type="match status" value="1"/>
</dbReference>
<keyword evidence="3" id="KW-0520">NAD</keyword>
<reference evidence="7 8" key="1">
    <citation type="submission" date="2020-08" db="EMBL/GenBank/DDBJ databases">
        <title>Genomic Encyclopedia of Type Strains, Phase IV (KMG-IV): sequencing the most valuable type-strain genomes for metagenomic binning, comparative biology and taxonomic classification.</title>
        <authorList>
            <person name="Goeker M."/>
        </authorList>
    </citation>
    <scope>NUCLEOTIDE SEQUENCE [LARGE SCALE GENOMIC DNA]</scope>
    <source>
        <strain evidence="7 8">DSM 21793</strain>
    </source>
</reference>
<evidence type="ECO:0000313" key="8">
    <source>
        <dbReference type="Proteomes" id="UP000530564"/>
    </source>
</evidence>
<name>A0A840A655_9CAUL</name>
<dbReference type="PROSITE" id="PS00670">
    <property type="entry name" value="D_2_HYDROXYACID_DH_2"/>
    <property type="match status" value="1"/>
</dbReference>
<organism evidence="7 8">
    <name type="scientific">Phenylobacterium haematophilum</name>
    <dbReference type="NCBI Taxonomy" id="98513"/>
    <lineage>
        <taxon>Bacteria</taxon>
        <taxon>Pseudomonadati</taxon>
        <taxon>Pseudomonadota</taxon>
        <taxon>Alphaproteobacteria</taxon>
        <taxon>Caulobacterales</taxon>
        <taxon>Caulobacteraceae</taxon>
        <taxon>Phenylobacterium</taxon>
    </lineage>
</organism>